<dbReference type="Proteomes" id="UP000335636">
    <property type="component" value="Unassembled WGS sequence"/>
</dbReference>
<organism evidence="3 4">
    <name type="scientific">Marmota monax</name>
    <name type="common">Woodchuck</name>
    <dbReference type="NCBI Taxonomy" id="9995"/>
    <lineage>
        <taxon>Eukaryota</taxon>
        <taxon>Metazoa</taxon>
        <taxon>Chordata</taxon>
        <taxon>Craniata</taxon>
        <taxon>Vertebrata</taxon>
        <taxon>Euteleostomi</taxon>
        <taxon>Mammalia</taxon>
        <taxon>Eutheria</taxon>
        <taxon>Euarchontoglires</taxon>
        <taxon>Glires</taxon>
        <taxon>Rodentia</taxon>
        <taxon>Sciuromorpha</taxon>
        <taxon>Sciuridae</taxon>
        <taxon>Xerinae</taxon>
        <taxon>Marmotini</taxon>
        <taxon>Marmota</taxon>
    </lineage>
</organism>
<name>A0A5E4AB53_MARMO</name>
<gene>
    <name evidence="3" type="ORF">MONAX_5E017964</name>
</gene>
<sequence>AGPAHLLSERSPPWLILVSSLGLSTLGRAAATQPVAPEQWNSVLWIWPQSQPGGAPQSSSSKDQLRTAEPLTHEEPGIPLAKGDR</sequence>
<keyword evidence="2" id="KW-0732">Signal</keyword>
<keyword evidence="4" id="KW-1185">Reference proteome</keyword>
<evidence type="ECO:0000256" key="1">
    <source>
        <dbReference type="SAM" id="MobiDB-lite"/>
    </source>
</evidence>
<feature type="chain" id="PRO_5023078877" evidence="2">
    <location>
        <begin position="32"/>
        <end position="85"/>
    </location>
</feature>
<dbReference type="AlphaFoldDB" id="A0A5E4AB53"/>
<feature type="compositionally biased region" description="Low complexity" evidence="1">
    <location>
        <begin position="48"/>
        <end position="61"/>
    </location>
</feature>
<feature type="non-terminal residue" evidence="3">
    <location>
        <position position="85"/>
    </location>
</feature>
<evidence type="ECO:0000256" key="2">
    <source>
        <dbReference type="SAM" id="SignalP"/>
    </source>
</evidence>
<comment type="caution">
    <text evidence="3">The sequence shown here is derived from an EMBL/GenBank/DDBJ whole genome shotgun (WGS) entry which is preliminary data.</text>
</comment>
<reference evidence="3" key="1">
    <citation type="submission" date="2019-04" db="EMBL/GenBank/DDBJ databases">
        <authorList>
            <person name="Alioto T."/>
            <person name="Alioto T."/>
        </authorList>
    </citation>
    <scope>NUCLEOTIDE SEQUENCE [LARGE SCALE GENOMIC DNA]</scope>
</reference>
<feature type="non-terminal residue" evidence="3">
    <location>
        <position position="1"/>
    </location>
</feature>
<dbReference type="EMBL" id="CABDUW010000037">
    <property type="protein sequence ID" value="VTJ54404.1"/>
    <property type="molecule type" value="Genomic_DNA"/>
</dbReference>
<evidence type="ECO:0000313" key="4">
    <source>
        <dbReference type="Proteomes" id="UP000335636"/>
    </source>
</evidence>
<proteinExistence type="predicted"/>
<feature type="compositionally biased region" description="Basic and acidic residues" evidence="1">
    <location>
        <begin position="63"/>
        <end position="85"/>
    </location>
</feature>
<feature type="region of interest" description="Disordered" evidence="1">
    <location>
        <begin position="48"/>
        <end position="85"/>
    </location>
</feature>
<feature type="signal peptide" evidence="2">
    <location>
        <begin position="1"/>
        <end position="31"/>
    </location>
</feature>
<protein>
    <submittedName>
        <fullName evidence="3">Uncharacterized protein</fullName>
    </submittedName>
</protein>
<evidence type="ECO:0000313" key="3">
    <source>
        <dbReference type="EMBL" id="VTJ54404.1"/>
    </source>
</evidence>
<accession>A0A5E4AB53</accession>